<dbReference type="CDD" id="cd11883">
    <property type="entry name" value="SH3_Sdc25"/>
    <property type="match status" value="1"/>
</dbReference>
<feature type="compositionally biased region" description="Basic and acidic residues" evidence="6">
    <location>
        <begin position="289"/>
        <end position="306"/>
    </location>
</feature>
<accession>A0A0V1Q1I2</accession>
<dbReference type="GO" id="GO:0005085">
    <property type="term" value="F:guanyl-nucleotide exchange factor activity"/>
    <property type="evidence" value="ECO:0007669"/>
    <property type="project" value="UniProtKB-KW"/>
</dbReference>
<dbReference type="InterPro" id="IPR036028">
    <property type="entry name" value="SH3-like_dom_sf"/>
</dbReference>
<keyword evidence="1 5" id="KW-0728">SH3 domain</keyword>
<evidence type="ECO:0000256" key="6">
    <source>
        <dbReference type="SAM" id="MobiDB-lite"/>
    </source>
</evidence>
<dbReference type="SMART" id="SM00229">
    <property type="entry name" value="RasGEFN"/>
    <property type="match status" value="1"/>
</dbReference>
<dbReference type="Gene3D" id="1.20.870.10">
    <property type="entry name" value="Son of sevenless (SoS) protein Chain: S domain 1"/>
    <property type="match status" value="1"/>
</dbReference>
<dbReference type="SMART" id="SM00326">
    <property type="entry name" value="SH3"/>
    <property type="match status" value="1"/>
</dbReference>
<organism evidence="10 11">
    <name type="scientific">Debaryomyces fabryi</name>
    <dbReference type="NCBI Taxonomy" id="58627"/>
    <lineage>
        <taxon>Eukaryota</taxon>
        <taxon>Fungi</taxon>
        <taxon>Dikarya</taxon>
        <taxon>Ascomycota</taxon>
        <taxon>Saccharomycotina</taxon>
        <taxon>Pichiomycetes</taxon>
        <taxon>Debaryomycetaceae</taxon>
        <taxon>Debaryomyces</taxon>
    </lineage>
</organism>
<dbReference type="Proteomes" id="UP000054251">
    <property type="component" value="Unassembled WGS sequence"/>
</dbReference>
<feature type="region of interest" description="Disordered" evidence="6">
    <location>
        <begin position="289"/>
        <end position="310"/>
    </location>
</feature>
<dbReference type="InterPro" id="IPR023578">
    <property type="entry name" value="Ras_GEF_dom_sf"/>
</dbReference>
<keyword evidence="3 4" id="KW-0344">Guanine-nucleotide releasing factor</keyword>
<dbReference type="OrthoDB" id="546434at2759"/>
<evidence type="ECO:0000256" key="3">
    <source>
        <dbReference type="ARBA" id="ARBA00022658"/>
    </source>
</evidence>
<evidence type="ECO:0000256" key="1">
    <source>
        <dbReference type="ARBA" id="ARBA00022443"/>
    </source>
</evidence>
<dbReference type="SUPFAM" id="SSF48366">
    <property type="entry name" value="Ras GEF"/>
    <property type="match status" value="1"/>
</dbReference>
<comment type="caution">
    <text evidence="10">The sequence shown here is derived from an EMBL/GenBank/DDBJ whole genome shotgun (WGS) entry which is preliminary data.</text>
</comment>
<reference evidence="10 11" key="1">
    <citation type="submission" date="2015-11" db="EMBL/GenBank/DDBJ databases">
        <title>The genome of Debaryomyces fabryi.</title>
        <authorList>
            <person name="Tafer H."/>
            <person name="Lopandic K."/>
        </authorList>
    </citation>
    <scope>NUCLEOTIDE SEQUENCE [LARGE SCALE GENOMIC DNA]</scope>
    <source>
        <strain evidence="10 11">CBS 789</strain>
    </source>
</reference>
<protein>
    <recommendedName>
        <fullName evidence="12">Cell division control protein 25</fullName>
    </recommendedName>
</protein>
<gene>
    <name evidence="10" type="ORF">AC631_01921</name>
</gene>
<dbReference type="InterPro" id="IPR001895">
    <property type="entry name" value="RASGEF_cat_dom"/>
</dbReference>
<feature type="region of interest" description="Disordered" evidence="6">
    <location>
        <begin position="1291"/>
        <end position="1311"/>
    </location>
</feature>
<dbReference type="InterPro" id="IPR001452">
    <property type="entry name" value="SH3_domain"/>
</dbReference>
<evidence type="ECO:0008006" key="12">
    <source>
        <dbReference type="Google" id="ProtNLM"/>
    </source>
</evidence>
<dbReference type="Pfam" id="PF00018">
    <property type="entry name" value="SH3_1"/>
    <property type="match status" value="1"/>
</dbReference>
<dbReference type="PROSITE" id="PS50002">
    <property type="entry name" value="SH3"/>
    <property type="match status" value="1"/>
</dbReference>
<dbReference type="Gene3D" id="1.10.840.10">
    <property type="entry name" value="Ras guanine-nucleotide exchange factors catalytic domain"/>
    <property type="match status" value="1"/>
</dbReference>
<feature type="domain" description="N-terminal Ras-GEF" evidence="9">
    <location>
        <begin position="882"/>
        <end position="1016"/>
    </location>
</feature>
<dbReference type="RefSeq" id="XP_015468465.1">
    <property type="nucleotide sequence ID" value="XM_015610751.1"/>
</dbReference>
<dbReference type="InterPro" id="IPR019804">
    <property type="entry name" value="Ras_G-nucl-exch_fac_CS"/>
</dbReference>
<dbReference type="Pfam" id="PF00618">
    <property type="entry name" value="RasGEF_N"/>
    <property type="match status" value="1"/>
</dbReference>
<sequence>MSKYLEEIAPDAIVPHDTKEELDQPLKHLDTVIALYDFPGTQPSHLPLSLGDTIYVLTKSDSGWWDGVIIYANGEMGRGWFPNNYVRLINYVQPVLNKLKSHKEIDSLTAANTAANVLIPSFTNLLQKNLGESERNSPANSTRKNSVVSFASSETSIPSEHKGQTASILGTSAHIPSVTDTLNSVDLSQEVIFTDVEEAERIMENYRAEHKRNVMWLPRYTTGGDVVYYCHELDLYCPTMPLATFNTGIDSCADADIPPRDVIYDSSILKRDSEFTTVNEMTDTILTKADSDSSSNKDFDPLKRESNASSVNSQSTSASMYHHFSQPLFCMDDLFYYQPSDLRSWSDLREKFLYFLNLSHKALKDYDKQLFSTHFSRLNKIISFVVSATRLIQDDFVRTKYEKSIRRKLKRILSSYSQIYSNGLLHLSVMYYDRHIPESRLFSFNLSKFKTRAASTAQNSPTSSISTIRHESDDHYFGSNNSSKKLSRSDSGFISYLQQIEFEIDNLKHDMNALINILLKLSIGKKVRKSDYDGTDPSGDEGVDRYDILPQVYPRFIVDEFNGGNWCNPFFESKNTVLNASGDELKNRYHLKIIIDRDAFETVRSYTDEMIKLSEETFEYIDPKVQHIYYNLILKNERNTHILRLIYKYLYFASLMIDLIEAFDFTVFCLIHRYTSSEDDSDKVISELNNTSPGPESEITSNLTFDYPIVLEFFQLKQQFHDIVSRIVMATQSLTLEDPDVFKGIKQDDPVYYDRDILKNPNEKAAMLLTNILMEENNNVKGSSISLNCDSLMYTYLSDGLRLFGSLLPIIELLIGERESILNYATRVMHDDLNVQLLLMERNNTVLSEKSDEGHAYYTGKKQSDAPWYLEGDDEYDLLLDIKGNIKGGTKQALVAHLTHHDYFDSNFNSAFLLTFATMMPIGEFLTLLINRFNLEAPEGLSYEEYNRWISKKQSPIRLRVINVMKLLIERYWAESYYDESVLRRWLAFVQSPEIKSFSMSKVLQNHLQSLLNHEKICYEKEPSIPTSKPPPPLIKGYPMKKTKLLDIDFIELARQLTIKEFKLYSKITKFECLTKVWGNKSGLHEDILSITNFIRTSNQLTNFVAYMILRKQDVKKRVHIITYFVQVAEKCKQYNNFSSMTAIISALYSSPVHRLNRTWKHVPAEALTNLRNMNKLMNSSRNFNEYRDVLKFVGSEPCVPFFGVYLSDLTFVYHGNPDYLMNRSRMINFAKRSKTCEIVTGIDRFKCTAYNLQEVNDIQEYLLSWFDKCPTIEEQYQLSLNLEPRMNVSGNNAANRNQKYSSGTFSFGKH</sequence>
<dbReference type="PROSITE" id="PS50009">
    <property type="entry name" value="RASGEF_CAT"/>
    <property type="match status" value="1"/>
</dbReference>
<dbReference type="PROSITE" id="PS00720">
    <property type="entry name" value="RASGEF"/>
    <property type="match status" value="1"/>
</dbReference>
<evidence type="ECO:0000256" key="5">
    <source>
        <dbReference type="PROSITE-ProRule" id="PRU00192"/>
    </source>
</evidence>
<feature type="region of interest" description="Disordered" evidence="6">
    <location>
        <begin position="131"/>
        <end position="163"/>
    </location>
</feature>
<feature type="domain" description="Ras-GEF" evidence="8">
    <location>
        <begin position="1049"/>
        <end position="1286"/>
    </location>
</feature>
<feature type="domain" description="SH3" evidence="7">
    <location>
        <begin position="27"/>
        <end position="91"/>
    </location>
</feature>
<dbReference type="Pfam" id="PF00617">
    <property type="entry name" value="RasGEF"/>
    <property type="match status" value="1"/>
</dbReference>
<keyword evidence="2" id="KW-0131">Cell cycle</keyword>
<dbReference type="GO" id="GO:0051301">
    <property type="term" value="P:cell division"/>
    <property type="evidence" value="ECO:0007669"/>
    <property type="project" value="UniProtKB-KW"/>
</dbReference>
<dbReference type="InterPro" id="IPR000651">
    <property type="entry name" value="Ras-like_Gua-exchang_fac_N"/>
</dbReference>
<evidence type="ECO:0000256" key="4">
    <source>
        <dbReference type="PROSITE-ProRule" id="PRU00168"/>
    </source>
</evidence>
<dbReference type="PROSITE" id="PS50212">
    <property type="entry name" value="RASGEF_NTER"/>
    <property type="match status" value="1"/>
</dbReference>
<dbReference type="PANTHER" id="PTHR23113">
    <property type="entry name" value="GUANINE NUCLEOTIDE EXCHANGE FACTOR"/>
    <property type="match status" value="1"/>
</dbReference>
<dbReference type="CDD" id="cd00155">
    <property type="entry name" value="RasGEF"/>
    <property type="match status" value="1"/>
</dbReference>
<dbReference type="EMBL" id="LMYN01000029">
    <property type="protein sequence ID" value="KSA02363.1"/>
    <property type="molecule type" value="Genomic_DNA"/>
</dbReference>
<evidence type="ECO:0000259" key="8">
    <source>
        <dbReference type="PROSITE" id="PS50009"/>
    </source>
</evidence>
<dbReference type="PANTHER" id="PTHR23113:SF368">
    <property type="entry name" value="CELL DIVISION CONTROL PROTEIN 25"/>
    <property type="match status" value="1"/>
</dbReference>
<dbReference type="Gene3D" id="2.30.30.40">
    <property type="entry name" value="SH3 Domains"/>
    <property type="match status" value="1"/>
</dbReference>
<evidence type="ECO:0000259" key="7">
    <source>
        <dbReference type="PROSITE" id="PS50002"/>
    </source>
</evidence>
<feature type="compositionally biased region" description="Polar residues" evidence="6">
    <location>
        <begin position="136"/>
        <end position="163"/>
    </location>
</feature>
<dbReference type="CDD" id="cd06224">
    <property type="entry name" value="REM"/>
    <property type="match status" value="1"/>
</dbReference>
<keyword evidence="2" id="KW-0132">Cell division</keyword>
<evidence type="ECO:0000313" key="10">
    <source>
        <dbReference type="EMBL" id="KSA02363.1"/>
    </source>
</evidence>
<dbReference type="GO" id="GO:0007265">
    <property type="term" value="P:Ras protein signal transduction"/>
    <property type="evidence" value="ECO:0007669"/>
    <property type="project" value="TreeGrafter"/>
</dbReference>
<proteinExistence type="predicted"/>
<dbReference type="InterPro" id="IPR008937">
    <property type="entry name" value="Ras-like_GEF"/>
</dbReference>
<dbReference type="SUPFAM" id="SSF50044">
    <property type="entry name" value="SH3-domain"/>
    <property type="match status" value="1"/>
</dbReference>
<dbReference type="SMART" id="SM00147">
    <property type="entry name" value="RasGEF"/>
    <property type="match status" value="1"/>
</dbReference>
<evidence type="ECO:0000256" key="2">
    <source>
        <dbReference type="ARBA" id="ARBA00022618"/>
    </source>
</evidence>
<dbReference type="InterPro" id="IPR036964">
    <property type="entry name" value="RASGEF_cat_dom_sf"/>
</dbReference>
<dbReference type="GO" id="GO:0005886">
    <property type="term" value="C:plasma membrane"/>
    <property type="evidence" value="ECO:0007669"/>
    <property type="project" value="TreeGrafter"/>
</dbReference>
<dbReference type="GeneID" id="26838930"/>
<keyword evidence="11" id="KW-1185">Reference proteome</keyword>
<name>A0A0V1Q1I2_9ASCO</name>
<evidence type="ECO:0000313" key="11">
    <source>
        <dbReference type="Proteomes" id="UP000054251"/>
    </source>
</evidence>
<evidence type="ECO:0000259" key="9">
    <source>
        <dbReference type="PROSITE" id="PS50212"/>
    </source>
</evidence>